<protein>
    <recommendedName>
        <fullName evidence="3">SMP-30/Gluconolactonase/LRE-like region domain-containing protein</fullName>
    </recommendedName>
</protein>
<accession>A0A6A5YEA7</accession>
<gene>
    <name evidence="1" type="ORF">BDV96DRAFT_592451</name>
</gene>
<evidence type="ECO:0000313" key="2">
    <source>
        <dbReference type="Proteomes" id="UP000799770"/>
    </source>
</evidence>
<dbReference type="SUPFAM" id="SSF63829">
    <property type="entry name" value="Calcium-dependent phosphotriesterase"/>
    <property type="match status" value="1"/>
</dbReference>
<dbReference type="Gene3D" id="2.120.10.30">
    <property type="entry name" value="TolB, C-terminal domain"/>
    <property type="match status" value="1"/>
</dbReference>
<evidence type="ECO:0008006" key="3">
    <source>
        <dbReference type="Google" id="ProtNLM"/>
    </source>
</evidence>
<dbReference type="Pfam" id="PF22701">
    <property type="entry name" value="Mala_s_1-like"/>
    <property type="match status" value="1"/>
</dbReference>
<dbReference type="CDD" id="cd12811">
    <property type="entry name" value="MALA"/>
    <property type="match status" value="1"/>
</dbReference>
<dbReference type="EMBL" id="ML977380">
    <property type="protein sequence ID" value="KAF2105446.1"/>
    <property type="molecule type" value="Genomic_DNA"/>
</dbReference>
<dbReference type="InterPro" id="IPR011042">
    <property type="entry name" value="6-blade_b-propeller_TolB-like"/>
</dbReference>
<dbReference type="AlphaFoldDB" id="A0A6A5YEA7"/>
<dbReference type="OrthoDB" id="4434395at2759"/>
<proteinExistence type="predicted"/>
<dbReference type="InterPro" id="IPR054550">
    <property type="entry name" value="Mala_s_1-like"/>
</dbReference>
<sequence length="420" mass="46841">MTGCFRLGRALFNRRVVQHLDTVVSLLRTLFTTTIRRKQPLRELTLSALALAGASQFPSEDFNLNMRSHRLLSLLSSAILPFNTLARPDRPPSRVGNNDCPPFSGNFTIHAYQLYPENGDFDFNNCIFYVGILWNSSLGIYNPYQGQLKVVEFEGISHNPEFHLGGVQYNHRTDLLSIVVDAGAAFNTNGQDISGTNYIMLWDPKAKKTLYKHNLTEISQGKYGGPQDIEHDPDNNVYIVNTFPSAIQKVSASGKNIETWYLDTADNHTVQGFGGLATVGWTLITNDQQTGNLYTFDMRAKQGTPTQVKVTPDHKFGATDAIHLPRRYCNTVLLVAENGIGFSVYRDKTAKWKEAEYLGTVKWAGDSVFFTTATFQIGDAVYENLEPFGDPGLEGPGTAGNRTDFLYWDVTGEIEKLLRG</sequence>
<organism evidence="1 2">
    <name type="scientific">Lophiotrema nucula</name>
    <dbReference type="NCBI Taxonomy" id="690887"/>
    <lineage>
        <taxon>Eukaryota</taxon>
        <taxon>Fungi</taxon>
        <taxon>Dikarya</taxon>
        <taxon>Ascomycota</taxon>
        <taxon>Pezizomycotina</taxon>
        <taxon>Dothideomycetes</taxon>
        <taxon>Pleosporomycetidae</taxon>
        <taxon>Pleosporales</taxon>
        <taxon>Lophiotremataceae</taxon>
        <taxon>Lophiotrema</taxon>
    </lineage>
</organism>
<evidence type="ECO:0000313" key="1">
    <source>
        <dbReference type="EMBL" id="KAF2105446.1"/>
    </source>
</evidence>
<name>A0A6A5YEA7_9PLEO</name>
<dbReference type="Proteomes" id="UP000799770">
    <property type="component" value="Unassembled WGS sequence"/>
</dbReference>
<keyword evidence="2" id="KW-1185">Reference proteome</keyword>
<reference evidence="1" key="1">
    <citation type="journal article" date="2020" name="Stud. Mycol.">
        <title>101 Dothideomycetes genomes: a test case for predicting lifestyles and emergence of pathogens.</title>
        <authorList>
            <person name="Haridas S."/>
            <person name="Albert R."/>
            <person name="Binder M."/>
            <person name="Bloem J."/>
            <person name="Labutti K."/>
            <person name="Salamov A."/>
            <person name="Andreopoulos B."/>
            <person name="Baker S."/>
            <person name="Barry K."/>
            <person name="Bills G."/>
            <person name="Bluhm B."/>
            <person name="Cannon C."/>
            <person name="Castanera R."/>
            <person name="Culley D."/>
            <person name="Daum C."/>
            <person name="Ezra D."/>
            <person name="Gonzalez J."/>
            <person name="Henrissat B."/>
            <person name="Kuo A."/>
            <person name="Liang C."/>
            <person name="Lipzen A."/>
            <person name="Lutzoni F."/>
            <person name="Magnuson J."/>
            <person name="Mondo S."/>
            <person name="Nolan M."/>
            <person name="Ohm R."/>
            <person name="Pangilinan J."/>
            <person name="Park H.-J."/>
            <person name="Ramirez L."/>
            <person name="Alfaro M."/>
            <person name="Sun H."/>
            <person name="Tritt A."/>
            <person name="Yoshinaga Y."/>
            <person name="Zwiers L.-H."/>
            <person name="Turgeon B."/>
            <person name="Goodwin S."/>
            <person name="Spatafora J."/>
            <person name="Crous P."/>
            <person name="Grigoriev I."/>
        </authorList>
    </citation>
    <scope>NUCLEOTIDE SEQUENCE</scope>
    <source>
        <strain evidence="1">CBS 627.86</strain>
    </source>
</reference>